<evidence type="ECO:0000256" key="1">
    <source>
        <dbReference type="SAM" id="Phobius"/>
    </source>
</evidence>
<dbReference type="EMBL" id="SMKW01000031">
    <property type="protein sequence ID" value="TDD48195.1"/>
    <property type="molecule type" value="Genomic_DNA"/>
</dbReference>
<keyword evidence="1" id="KW-0472">Membrane</keyword>
<keyword evidence="1" id="KW-0812">Transmembrane</keyword>
<feature type="transmembrane region" description="Helical" evidence="1">
    <location>
        <begin position="116"/>
        <end position="141"/>
    </location>
</feature>
<evidence type="ECO:0000313" key="3">
    <source>
        <dbReference type="Proteomes" id="UP000294947"/>
    </source>
</evidence>
<protein>
    <submittedName>
        <fullName evidence="2">DUF1360 domain-containing protein</fullName>
    </submittedName>
</protein>
<sequence length="170" mass="18484">MEGTPTPGEQAREEREIYRGERLRPLGGYVVLMAAFAGLIAGAGGLVAARGNRLPSGVRVLDVLFLTAGTHKLSRLISKDAVTSPLRVPFTRYKETGGPAEVEEEARRGSQTRRAIGELITCPFCMDLWIATGFTLGMIFAPRFTRLIAMTLSVLAGADFLQLAYARLQQ</sequence>
<feature type="transmembrane region" description="Helical" evidence="1">
    <location>
        <begin position="147"/>
        <end position="166"/>
    </location>
</feature>
<proteinExistence type="predicted"/>
<organism evidence="2 3">
    <name type="scientific">Saccharopolyspora elongata</name>
    <dbReference type="NCBI Taxonomy" id="2530387"/>
    <lineage>
        <taxon>Bacteria</taxon>
        <taxon>Bacillati</taxon>
        <taxon>Actinomycetota</taxon>
        <taxon>Actinomycetes</taxon>
        <taxon>Pseudonocardiales</taxon>
        <taxon>Pseudonocardiaceae</taxon>
        <taxon>Saccharopolyspora</taxon>
    </lineage>
</organism>
<keyword evidence="1" id="KW-1133">Transmembrane helix</keyword>
<comment type="caution">
    <text evidence="2">The sequence shown here is derived from an EMBL/GenBank/DDBJ whole genome shotgun (WGS) entry which is preliminary data.</text>
</comment>
<accession>A0A4R4YSD3</accession>
<dbReference type="OrthoDB" id="4722315at2"/>
<dbReference type="Proteomes" id="UP000294947">
    <property type="component" value="Unassembled WGS sequence"/>
</dbReference>
<reference evidence="2 3" key="1">
    <citation type="submission" date="2019-03" db="EMBL/GenBank/DDBJ databases">
        <title>Draft genome sequences of novel Actinobacteria.</title>
        <authorList>
            <person name="Sahin N."/>
            <person name="Ay H."/>
            <person name="Saygin H."/>
        </authorList>
    </citation>
    <scope>NUCLEOTIDE SEQUENCE [LARGE SCALE GENOMIC DNA]</scope>
    <source>
        <strain evidence="2 3">7K502</strain>
    </source>
</reference>
<feature type="transmembrane region" description="Helical" evidence="1">
    <location>
        <begin position="26"/>
        <end position="49"/>
    </location>
</feature>
<dbReference type="Pfam" id="PF07098">
    <property type="entry name" value="DUF1360"/>
    <property type="match status" value="1"/>
</dbReference>
<dbReference type="InterPro" id="IPR010773">
    <property type="entry name" value="Mycophage_PG1_Gp7"/>
</dbReference>
<name>A0A4R4YSD3_9PSEU</name>
<dbReference type="AlphaFoldDB" id="A0A4R4YSD3"/>
<gene>
    <name evidence="2" type="ORF">E1288_22910</name>
</gene>
<evidence type="ECO:0000313" key="2">
    <source>
        <dbReference type="EMBL" id="TDD48195.1"/>
    </source>
</evidence>
<keyword evidence="3" id="KW-1185">Reference proteome</keyword>